<evidence type="ECO:0000313" key="3">
    <source>
        <dbReference type="Proteomes" id="UP000887116"/>
    </source>
</evidence>
<feature type="compositionally biased region" description="Pro residues" evidence="1">
    <location>
        <begin position="19"/>
        <end position="29"/>
    </location>
</feature>
<comment type="caution">
    <text evidence="2">The sequence shown here is derived from an EMBL/GenBank/DDBJ whole genome shotgun (WGS) entry which is preliminary data.</text>
</comment>
<reference evidence="2" key="1">
    <citation type="submission" date="2020-07" db="EMBL/GenBank/DDBJ databases">
        <title>Multicomponent nature underlies the extraordinary mechanical properties of spider dragline silk.</title>
        <authorList>
            <person name="Kono N."/>
            <person name="Nakamura H."/>
            <person name="Mori M."/>
            <person name="Yoshida Y."/>
            <person name="Ohtoshi R."/>
            <person name="Malay A.D."/>
            <person name="Moran D.A.P."/>
            <person name="Tomita M."/>
            <person name="Numata K."/>
            <person name="Arakawa K."/>
        </authorList>
    </citation>
    <scope>NUCLEOTIDE SEQUENCE</scope>
</reference>
<feature type="compositionally biased region" description="Polar residues" evidence="1">
    <location>
        <begin position="1"/>
        <end position="11"/>
    </location>
</feature>
<accession>A0A8X6M5K1</accession>
<feature type="region of interest" description="Disordered" evidence="1">
    <location>
        <begin position="1"/>
        <end position="37"/>
    </location>
</feature>
<keyword evidence="3" id="KW-1185">Reference proteome</keyword>
<evidence type="ECO:0000256" key="1">
    <source>
        <dbReference type="SAM" id="MobiDB-lite"/>
    </source>
</evidence>
<evidence type="ECO:0000313" key="2">
    <source>
        <dbReference type="EMBL" id="GFR32877.1"/>
    </source>
</evidence>
<protein>
    <submittedName>
        <fullName evidence="2">Uncharacterized protein</fullName>
    </submittedName>
</protein>
<organism evidence="2 3">
    <name type="scientific">Trichonephila clavata</name>
    <name type="common">Joro spider</name>
    <name type="synonym">Nephila clavata</name>
    <dbReference type="NCBI Taxonomy" id="2740835"/>
    <lineage>
        <taxon>Eukaryota</taxon>
        <taxon>Metazoa</taxon>
        <taxon>Ecdysozoa</taxon>
        <taxon>Arthropoda</taxon>
        <taxon>Chelicerata</taxon>
        <taxon>Arachnida</taxon>
        <taxon>Araneae</taxon>
        <taxon>Araneomorphae</taxon>
        <taxon>Entelegynae</taxon>
        <taxon>Araneoidea</taxon>
        <taxon>Nephilidae</taxon>
        <taxon>Trichonephila</taxon>
    </lineage>
</organism>
<gene>
    <name evidence="2" type="ORF">TNCT_83121</name>
</gene>
<name>A0A8X6M5K1_TRICU</name>
<dbReference type="Proteomes" id="UP000887116">
    <property type="component" value="Unassembled WGS sequence"/>
</dbReference>
<dbReference type="EMBL" id="BMAO01009717">
    <property type="protein sequence ID" value="GFR32877.1"/>
    <property type="molecule type" value="Genomic_DNA"/>
</dbReference>
<proteinExistence type="predicted"/>
<sequence length="80" mass="9204">MEWQNWSTSTPGELFKKAPWPPEFSPQPPALSAQGQMNDLRNDRVSQQRPADLLPDALTFHLTQWTQKIPLYTNIKGVEK</sequence>
<dbReference type="AlphaFoldDB" id="A0A8X6M5K1"/>